<dbReference type="EMBL" id="UINC01146014">
    <property type="protein sequence ID" value="SVD36493.1"/>
    <property type="molecule type" value="Genomic_DNA"/>
</dbReference>
<dbReference type="AlphaFoldDB" id="A0A382UQF8"/>
<feature type="non-terminal residue" evidence="2">
    <location>
        <position position="1"/>
    </location>
</feature>
<feature type="region of interest" description="Disordered" evidence="1">
    <location>
        <begin position="36"/>
        <end position="58"/>
    </location>
</feature>
<protein>
    <submittedName>
        <fullName evidence="2">Uncharacterized protein</fullName>
    </submittedName>
</protein>
<sequence length="58" mass="6655">QKNPNSIATCFDNTTLRNRIKIDKATFPFKERLQTTSNDDKFKSPQSTLEKMGHGKIL</sequence>
<reference evidence="2" key="1">
    <citation type="submission" date="2018-05" db="EMBL/GenBank/DDBJ databases">
        <authorList>
            <person name="Lanie J.A."/>
            <person name="Ng W.-L."/>
            <person name="Kazmierczak K.M."/>
            <person name="Andrzejewski T.M."/>
            <person name="Davidsen T.M."/>
            <person name="Wayne K.J."/>
            <person name="Tettelin H."/>
            <person name="Glass J.I."/>
            <person name="Rusch D."/>
            <person name="Podicherti R."/>
            <person name="Tsui H.-C.T."/>
            <person name="Winkler M.E."/>
        </authorList>
    </citation>
    <scope>NUCLEOTIDE SEQUENCE</scope>
</reference>
<proteinExistence type="predicted"/>
<accession>A0A382UQF8</accession>
<organism evidence="2">
    <name type="scientific">marine metagenome</name>
    <dbReference type="NCBI Taxonomy" id="408172"/>
    <lineage>
        <taxon>unclassified sequences</taxon>
        <taxon>metagenomes</taxon>
        <taxon>ecological metagenomes</taxon>
    </lineage>
</organism>
<gene>
    <name evidence="2" type="ORF">METZ01_LOCUS389347</name>
</gene>
<name>A0A382UQF8_9ZZZZ</name>
<evidence type="ECO:0000256" key="1">
    <source>
        <dbReference type="SAM" id="MobiDB-lite"/>
    </source>
</evidence>
<evidence type="ECO:0000313" key="2">
    <source>
        <dbReference type="EMBL" id="SVD36493.1"/>
    </source>
</evidence>